<dbReference type="OMA" id="NTCERCP"/>
<evidence type="ECO:0000256" key="3">
    <source>
        <dbReference type="ARBA" id="ARBA00005300"/>
    </source>
</evidence>
<comment type="caution">
    <text evidence="12">The sequence shown here is derived from an EMBL/GenBank/DDBJ whole genome shotgun (WGS) entry which is preliminary data.</text>
</comment>
<dbReference type="Pfam" id="PF01693">
    <property type="entry name" value="Cauli_VI"/>
    <property type="match status" value="1"/>
</dbReference>
<sequence length="453" mass="48376">MPKVNKSDKIAFYAVAIGHNPGIYPTWDECKAQVKGVPGAKYKKFSNASEAESWVAAFGTPGAVTVKAPRPGPSTTQRSSPYTSTSAPLASTSTPSTSRAIAAASKPKSGRLNLEDEKIVDESNWNVVYSDGSCRGNGKADPIAGIGVWWGQNDPRNLSERCPGGQTNNRAELIAIIRILETTPMDGERMLIKTDSQYSMRCVREWLPTWKRNGWRSAKGEPVKNVTLIKYLDALLHQRGALGQRVHLQYVRGHAGEEGNEGADRLANLGAMLPAVPDRNWDVLTAEVHRAIEAASDRQTYGGPSTDNRRGIAAPPAKAIAAPPSHQAIAALPSQPPSRADAGRRTFKPGTSVVSPNSPSTGRNPACPVVQTKPVSGGVPDNSKTSGTMGSMRESENETPAMLSANRTGASTATAVIAGSADVSISEEDLEAYASCLLEDEEDVQFQVDMEDW</sequence>
<keyword evidence="9" id="KW-0460">Magnesium</keyword>
<dbReference type="InterPro" id="IPR002156">
    <property type="entry name" value="RNaseH_domain"/>
</dbReference>
<dbReference type="InterPro" id="IPR037056">
    <property type="entry name" value="RNase_H1_N_sf"/>
</dbReference>
<dbReference type="Pfam" id="PF00075">
    <property type="entry name" value="RNase_H"/>
    <property type="match status" value="1"/>
</dbReference>
<dbReference type="PROSITE" id="PS50879">
    <property type="entry name" value="RNASE_H_1"/>
    <property type="match status" value="1"/>
</dbReference>
<comment type="catalytic activity">
    <reaction evidence="1">
        <text>Endonucleolytic cleavage to 5'-phosphomonoester.</text>
        <dbReference type="EC" id="3.1.26.4"/>
    </reaction>
</comment>
<dbReference type="Proteomes" id="UP000092993">
    <property type="component" value="Unassembled WGS sequence"/>
</dbReference>
<dbReference type="GO" id="GO:0046872">
    <property type="term" value="F:metal ion binding"/>
    <property type="evidence" value="ECO:0007669"/>
    <property type="project" value="UniProtKB-KW"/>
</dbReference>
<evidence type="ECO:0000313" key="12">
    <source>
        <dbReference type="EMBL" id="OBZ65039.1"/>
    </source>
</evidence>
<keyword evidence="5" id="KW-0540">Nuclease</keyword>
<dbReference type="PANTHER" id="PTHR10642">
    <property type="entry name" value="RIBONUCLEASE H1"/>
    <property type="match status" value="1"/>
</dbReference>
<dbReference type="FunFam" id="3.40.970.10:FF:000001">
    <property type="entry name" value="Ribonuclease H1"/>
    <property type="match status" value="1"/>
</dbReference>
<comment type="cofactor">
    <cofactor evidence="2">
        <name>Mg(2+)</name>
        <dbReference type="ChEBI" id="CHEBI:18420"/>
    </cofactor>
</comment>
<feature type="region of interest" description="Disordered" evidence="10">
    <location>
        <begin position="63"/>
        <end position="109"/>
    </location>
</feature>
<dbReference type="EMBL" id="LUGG01000059">
    <property type="protein sequence ID" value="OBZ65039.1"/>
    <property type="molecule type" value="Genomic_DNA"/>
</dbReference>
<evidence type="ECO:0000256" key="10">
    <source>
        <dbReference type="SAM" id="MobiDB-lite"/>
    </source>
</evidence>
<dbReference type="AlphaFoldDB" id="A0A1C7LLX8"/>
<evidence type="ECO:0000256" key="9">
    <source>
        <dbReference type="ARBA" id="ARBA00022842"/>
    </source>
</evidence>
<accession>A0A1C7LLX8</accession>
<proteinExistence type="inferred from homology"/>
<dbReference type="InterPro" id="IPR009027">
    <property type="entry name" value="Ribosomal_bL9/RNase_H1_N"/>
</dbReference>
<protein>
    <recommendedName>
        <fullName evidence="4">ribonuclease H</fullName>
        <ecNumber evidence="4">3.1.26.4</ecNumber>
    </recommendedName>
</protein>
<dbReference type="STRING" id="5627.A0A1C7LLX8"/>
<dbReference type="SUPFAM" id="SSF55658">
    <property type="entry name" value="L9 N-domain-like"/>
    <property type="match status" value="1"/>
</dbReference>
<keyword evidence="7" id="KW-0255">Endonuclease</keyword>
<keyword evidence="6" id="KW-0479">Metal-binding</keyword>
<feature type="compositionally biased region" description="Low complexity" evidence="10">
    <location>
        <begin position="79"/>
        <end position="105"/>
    </location>
</feature>
<evidence type="ECO:0000256" key="6">
    <source>
        <dbReference type="ARBA" id="ARBA00022723"/>
    </source>
</evidence>
<dbReference type="EC" id="3.1.26.4" evidence="4"/>
<evidence type="ECO:0000256" key="8">
    <source>
        <dbReference type="ARBA" id="ARBA00022801"/>
    </source>
</evidence>
<dbReference type="SUPFAM" id="SSF53098">
    <property type="entry name" value="Ribonuclease H-like"/>
    <property type="match status" value="1"/>
</dbReference>
<evidence type="ECO:0000256" key="4">
    <source>
        <dbReference type="ARBA" id="ARBA00012180"/>
    </source>
</evidence>
<dbReference type="Gene3D" id="3.30.420.10">
    <property type="entry name" value="Ribonuclease H-like superfamily/Ribonuclease H"/>
    <property type="match status" value="1"/>
</dbReference>
<evidence type="ECO:0000256" key="5">
    <source>
        <dbReference type="ARBA" id="ARBA00022722"/>
    </source>
</evidence>
<dbReference type="GO" id="GO:0004523">
    <property type="term" value="F:RNA-DNA hybrid ribonuclease activity"/>
    <property type="evidence" value="ECO:0007669"/>
    <property type="project" value="UniProtKB-EC"/>
</dbReference>
<reference evidence="12 13" key="1">
    <citation type="submission" date="2016-03" db="EMBL/GenBank/DDBJ databases">
        <title>Whole genome sequencing of Grifola frondosa 9006-11.</title>
        <authorList>
            <person name="Min B."/>
            <person name="Park H."/>
            <person name="Kim J.-G."/>
            <person name="Cho H."/>
            <person name="Oh Y.-L."/>
            <person name="Kong W.-S."/>
            <person name="Choi I.-G."/>
        </authorList>
    </citation>
    <scope>NUCLEOTIDE SEQUENCE [LARGE SCALE GENOMIC DNA]</scope>
    <source>
        <strain evidence="12 13">9006-11</strain>
    </source>
</reference>
<feature type="domain" description="RNase H type-1" evidence="11">
    <location>
        <begin position="122"/>
        <end position="272"/>
    </location>
</feature>
<evidence type="ECO:0000256" key="1">
    <source>
        <dbReference type="ARBA" id="ARBA00000077"/>
    </source>
</evidence>
<dbReference type="InterPro" id="IPR012337">
    <property type="entry name" value="RNaseH-like_sf"/>
</dbReference>
<evidence type="ECO:0000256" key="2">
    <source>
        <dbReference type="ARBA" id="ARBA00001946"/>
    </source>
</evidence>
<keyword evidence="8" id="KW-0378">Hydrolase</keyword>
<dbReference type="OrthoDB" id="245563at2759"/>
<name>A0A1C7LLX8_GRIFR</name>
<dbReference type="GO" id="GO:0043137">
    <property type="term" value="P:DNA replication, removal of RNA primer"/>
    <property type="evidence" value="ECO:0007669"/>
    <property type="project" value="TreeGrafter"/>
</dbReference>
<dbReference type="InterPro" id="IPR036397">
    <property type="entry name" value="RNaseH_sf"/>
</dbReference>
<comment type="similarity">
    <text evidence="3">Belongs to the RNase H family.</text>
</comment>
<keyword evidence="13" id="KW-1185">Reference proteome</keyword>
<dbReference type="InterPro" id="IPR050092">
    <property type="entry name" value="RNase_H"/>
</dbReference>
<dbReference type="PANTHER" id="PTHR10642:SF26">
    <property type="entry name" value="RIBONUCLEASE H1"/>
    <property type="match status" value="1"/>
</dbReference>
<evidence type="ECO:0000313" key="13">
    <source>
        <dbReference type="Proteomes" id="UP000092993"/>
    </source>
</evidence>
<organism evidence="12 13">
    <name type="scientific">Grifola frondosa</name>
    <name type="common">Maitake</name>
    <name type="synonym">Polyporus frondosus</name>
    <dbReference type="NCBI Taxonomy" id="5627"/>
    <lineage>
        <taxon>Eukaryota</taxon>
        <taxon>Fungi</taxon>
        <taxon>Dikarya</taxon>
        <taxon>Basidiomycota</taxon>
        <taxon>Agaricomycotina</taxon>
        <taxon>Agaricomycetes</taxon>
        <taxon>Polyporales</taxon>
        <taxon>Grifolaceae</taxon>
        <taxon>Grifola</taxon>
    </lineage>
</organism>
<gene>
    <name evidence="12" type="primary">rnh1</name>
    <name evidence="12" type="ORF">A0H81_14954</name>
</gene>
<evidence type="ECO:0000256" key="7">
    <source>
        <dbReference type="ARBA" id="ARBA00022759"/>
    </source>
</evidence>
<evidence type="ECO:0000259" key="11">
    <source>
        <dbReference type="PROSITE" id="PS50879"/>
    </source>
</evidence>
<dbReference type="GO" id="GO:0003676">
    <property type="term" value="F:nucleic acid binding"/>
    <property type="evidence" value="ECO:0007669"/>
    <property type="project" value="InterPro"/>
</dbReference>
<feature type="region of interest" description="Disordered" evidence="10">
    <location>
        <begin position="333"/>
        <end position="407"/>
    </location>
</feature>
<dbReference type="Gene3D" id="3.40.970.10">
    <property type="entry name" value="Ribonuclease H1, N-terminal domain"/>
    <property type="match status" value="1"/>
</dbReference>
<dbReference type="InterPro" id="IPR011320">
    <property type="entry name" value="RNase_H1_N"/>
</dbReference>
<feature type="compositionally biased region" description="Polar residues" evidence="10">
    <location>
        <begin position="352"/>
        <end position="363"/>
    </location>
</feature>
<dbReference type="CDD" id="cd09280">
    <property type="entry name" value="RNase_HI_eukaryote_like"/>
    <property type="match status" value="1"/>
</dbReference>